<reference evidence="2 3" key="2">
    <citation type="submission" date="2008-10" db="EMBL/GenBank/DDBJ databases">
        <title>Draft genome sequence of Clostridium hiranonis (DSM 13275).</title>
        <authorList>
            <person name="Sudarsanam P."/>
            <person name="Ley R."/>
            <person name="Guruge J."/>
            <person name="Turnbaugh P.J."/>
            <person name="Mahowald M."/>
            <person name="Liep D."/>
            <person name="Gordon J."/>
        </authorList>
    </citation>
    <scope>NUCLEOTIDE SEQUENCE [LARGE SCALE GENOMIC DNA]</scope>
    <source>
        <strain evidence="2 3">DSM 13275</strain>
    </source>
</reference>
<evidence type="ECO:0000256" key="1">
    <source>
        <dbReference type="SAM" id="Phobius"/>
    </source>
</evidence>
<dbReference type="Proteomes" id="UP000003178">
    <property type="component" value="Unassembled WGS sequence"/>
</dbReference>
<proteinExistence type="predicted"/>
<comment type="caution">
    <text evidence="2">The sequence shown here is derived from an EMBL/GenBank/DDBJ whole genome shotgun (WGS) entry which is preliminary data.</text>
</comment>
<keyword evidence="1" id="KW-0472">Membrane</keyword>
<keyword evidence="1" id="KW-0812">Transmembrane</keyword>
<dbReference type="STRING" id="500633.CLOHIR_01424"/>
<organism evidence="2 3">
    <name type="scientific">Peptacetobacter hiranonis (strain DSM 13275 / JCM 10541 / KCTC 15199 / TO-931)</name>
    <name type="common">Clostridium hiranonis</name>
    <dbReference type="NCBI Taxonomy" id="500633"/>
    <lineage>
        <taxon>Bacteria</taxon>
        <taxon>Bacillati</taxon>
        <taxon>Bacillota</taxon>
        <taxon>Clostridia</taxon>
        <taxon>Peptostreptococcales</taxon>
        <taxon>Peptostreptococcaceae</taxon>
        <taxon>Peptacetobacter</taxon>
    </lineage>
</organism>
<name>B6FZX0_PEPHT</name>
<keyword evidence="1" id="KW-1133">Transmembrane helix</keyword>
<dbReference type="RefSeq" id="WP_006440345.1">
    <property type="nucleotide sequence ID" value="NZ_DS995356.1"/>
</dbReference>
<evidence type="ECO:0000313" key="3">
    <source>
        <dbReference type="Proteomes" id="UP000003178"/>
    </source>
</evidence>
<dbReference type="HOGENOM" id="CLU_2750639_0_0_9"/>
<protein>
    <submittedName>
        <fullName evidence="2">Uncharacterized protein</fullName>
    </submittedName>
</protein>
<reference evidence="2 3" key="1">
    <citation type="submission" date="2008-09" db="EMBL/GenBank/DDBJ databases">
        <authorList>
            <person name="Fulton L."/>
            <person name="Clifton S."/>
            <person name="Fulton B."/>
            <person name="Xu J."/>
            <person name="Minx P."/>
            <person name="Pepin K.H."/>
            <person name="Johnson M."/>
            <person name="Thiruvilangam P."/>
            <person name="Bhonagiri V."/>
            <person name="Nash W.E."/>
            <person name="Mardis E.R."/>
            <person name="Wilson R.K."/>
        </authorList>
    </citation>
    <scope>NUCLEOTIDE SEQUENCE [LARGE SCALE GENOMIC DNA]</scope>
    <source>
        <strain evidence="2 3">DSM 13275</strain>
    </source>
</reference>
<evidence type="ECO:0000313" key="2">
    <source>
        <dbReference type="EMBL" id="EEA84943.1"/>
    </source>
</evidence>
<feature type="transmembrane region" description="Helical" evidence="1">
    <location>
        <begin position="6"/>
        <end position="26"/>
    </location>
</feature>
<sequence length="70" mass="7976">MKTIFLATIVATLILIDLAFVVYLYAKIYITKLTKEIDAILDDNSLSFMQKMDLLDKIQAKFSVSKEGEK</sequence>
<dbReference type="AlphaFoldDB" id="B6FZX0"/>
<keyword evidence="3" id="KW-1185">Reference proteome</keyword>
<gene>
    <name evidence="2" type="ORF">CLOHIR_01424</name>
</gene>
<accession>B6FZX0</accession>
<dbReference type="EMBL" id="ABWP01000059">
    <property type="protein sequence ID" value="EEA84943.1"/>
    <property type="molecule type" value="Genomic_DNA"/>
</dbReference>